<reference evidence="1 2" key="1">
    <citation type="journal article" date="2019" name="Genome Biol. Evol.">
        <title>Insights into the evolution of the New World diploid cottons (Gossypium, subgenus Houzingenia) based on genome sequencing.</title>
        <authorList>
            <person name="Grover C.E."/>
            <person name="Arick M.A. 2nd"/>
            <person name="Thrash A."/>
            <person name="Conover J.L."/>
            <person name="Sanders W.S."/>
            <person name="Peterson D.G."/>
            <person name="Frelichowski J.E."/>
            <person name="Scheffler J.A."/>
            <person name="Scheffler B.E."/>
            <person name="Wendel J.F."/>
        </authorList>
    </citation>
    <scope>NUCLEOTIDE SEQUENCE [LARGE SCALE GENOMIC DNA]</scope>
    <source>
        <strain evidence="1">27</strain>
        <tissue evidence="1">Leaf</tissue>
    </source>
</reference>
<dbReference type="AlphaFoldDB" id="A0A7J8SRC3"/>
<evidence type="ECO:0000313" key="2">
    <source>
        <dbReference type="Proteomes" id="UP000593561"/>
    </source>
</evidence>
<protein>
    <submittedName>
        <fullName evidence="1">Uncharacterized protein</fullName>
    </submittedName>
</protein>
<proteinExistence type="predicted"/>
<evidence type="ECO:0000313" key="1">
    <source>
        <dbReference type="EMBL" id="MBA0628463.1"/>
    </source>
</evidence>
<accession>A0A7J8SRC3</accession>
<organism evidence="1 2">
    <name type="scientific">Gossypium davidsonii</name>
    <name type="common">Davidson's cotton</name>
    <name type="synonym">Gossypium klotzschianum subsp. davidsonii</name>
    <dbReference type="NCBI Taxonomy" id="34287"/>
    <lineage>
        <taxon>Eukaryota</taxon>
        <taxon>Viridiplantae</taxon>
        <taxon>Streptophyta</taxon>
        <taxon>Embryophyta</taxon>
        <taxon>Tracheophyta</taxon>
        <taxon>Spermatophyta</taxon>
        <taxon>Magnoliopsida</taxon>
        <taxon>eudicotyledons</taxon>
        <taxon>Gunneridae</taxon>
        <taxon>Pentapetalae</taxon>
        <taxon>rosids</taxon>
        <taxon>malvids</taxon>
        <taxon>Malvales</taxon>
        <taxon>Malvaceae</taxon>
        <taxon>Malvoideae</taxon>
        <taxon>Gossypium</taxon>
    </lineage>
</organism>
<comment type="caution">
    <text evidence="1">The sequence shown here is derived from an EMBL/GenBank/DDBJ whole genome shotgun (WGS) entry which is preliminary data.</text>
</comment>
<gene>
    <name evidence="1" type="ORF">Godav_023187</name>
</gene>
<name>A0A7J8SRC3_GOSDV</name>
<dbReference type="EMBL" id="JABFAC010000011">
    <property type="protein sequence ID" value="MBA0628463.1"/>
    <property type="molecule type" value="Genomic_DNA"/>
</dbReference>
<keyword evidence="2" id="KW-1185">Reference proteome</keyword>
<sequence>MLSFRSKSMTCHRALCQKQWHDDLDLSWVIFFVYDTRVPSLGLKQYMRLKVCLDVRLAFKQKKKVIKLGHGESFYLVRVRVDSSQIVFRWDITLRAPTRKGSMRVSCWLRKSDRTRSSTNEGILLGIHGITTKGFGPSGFEPSVAGLMEI</sequence>
<dbReference type="Proteomes" id="UP000593561">
    <property type="component" value="Unassembled WGS sequence"/>
</dbReference>